<comment type="catalytic activity">
    <reaction evidence="7">
        <text>a phosphate monoester + H2O = an alcohol + phosphate</text>
        <dbReference type="Rhea" id="RHEA:15017"/>
        <dbReference type="ChEBI" id="CHEBI:15377"/>
        <dbReference type="ChEBI" id="CHEBI:30879"/>
        <dbReference type="ChEBI" id="CHEBI:43474"/>
        <dbReference type="ChEBI" id="CHEBI:67140"/>
        <dbReference type="EC" id="3.1.3.2"/>
    </reaction>
</comment>
<feature type="active site" description="Nucleophile" evidence="6">
    <location>
        <position position="12"/>
    </location>
</feature>
<dbReference type="EMBL" id="GEFM01003594">
    <property type="protein sequence ID" value="JAP72202.1"/>
    <property type="molecule type" value="mRNA"/>
</dbReference>
<dbReference type="PANTHER" id="PTHR11717:SF7">
    <property type="entry name" value="LOW MOLECULAR WEIGHT PHOSPHOTYROSINE PROTEIN PHOSPHATASE"/>
    <property type="match status" value="1"/>
</dbReference>
<evidence type="ECO:0000313" key="9">
    <source>
        <dbReference type="EMBL" id="JAP72202.1"/>
    </source>
</evidence>
<evidence type="ECO:0000256" key="3">
    <source>
        <dbReference type="ARBA" id="ARBA00022490"/>
    </source>
</evidence>
<sequence>MAASPKSALFVCRGNICRSPIAEAVFRHVAKKRGVLAEWNIDSAGTGDKHVGSPPDRRAIQCLKDHNVEMDHRARQVTLDDFRDFEYIFAMDNANLDELRDMAPESSKAKVELLGRYGLGLGLATIRDPYKDSGSQGFEEVYAQCLRCCNAFFDQLGG</sequence>
<dbReference type="CDD" id="cd16343">
    <property type="entry name" value="LMWPTP"/>
    <property type="match status" value="1"/>
</dbReference>
<feature type="active site" description="Proton donor" evidence="6">
    <location>
        <position position="128"/>
    </location>
</feature>
<dbReference type="AlphaFoldDB" id="A0A131Y144"/>
<reference evidence="9" key="1">
    <citation type="submission" date="2016-02" db="EMBL/GenBank/DDBJ databases">
        <title>RNAseq analyses of the midgut from blood- or serum-fed Ixodes ricinus ticks.</title>
        <authorList>
            <person name="Perner J."/>
            <person name="Provaznik J."/>
            <person name="Schrenkova J."/>
            <person name="Urbanova V."/>
            <person name="Ribeiro J.M."/>
            <person name="Kopacek P."/>
        </authorList>
    </citation>
    <scope>NUCLEOTIDE SEQUENCE</scope>
    <source>
        <tissue evidence="9">Gut</tissue>
    </source>
</reference>
<dbReference type="PRINTS" id="PR00719">
    <property type="entry name" value="LMWPTPASE"/>
</dbReference>
<dbReference type="InterPro" id="IPR002115">
    <property type="entry name" value="Tyr_Pase_low_mol_wt_mml"/>
</dbReference>
<feature type="active site" evidence="6">
    <location>
        <position position="18"/>
    </location>
</feature>
<dbReference type="EC" id="3.1.3.2" evidence="7"/>
<protein>
    <recommendedName>
        <fullName evidence="7">Low molecular weight phosphotyrosine protein phosphatase</fullName>
        <shortName evidence="7">LMW-PTP</shortName>
        <shortName evidence="7">LMW-PTPase</shortName>
        <ecNumber evidence="7">3.1.3.2</ecNumber>
        <ecNumber evidence="7">3.1.3.48</ecNumber>
    </recommendedName>
    <alternativeName>
        <fullName evidence="7">Low molecular weight cytosolic acid phosphatase</fullName>
    </alternativeName>
</protein>
<evidence type="ECO:0000256" key="2">
    <source>
        <dbReference type="ARBA" id="ARBA00011063"/>
    </source>
</evidence>
<dbReference type="SUPFAM" id="SSF52788">
    <property type="entry name" value="Phosphotyrosine protein phosphatases I"/>
    <property type="match status" value="1"/>
</dbReference>
<evidence type="ECO:0000256" key="1">
    <source>
        <dbReference type="ARBA" id="ARBA00004496"/>
    </source>
</evidence>
<evidence type="ECO:0000256" key="7">
    <source>
        <dbReference type="RuleBase" id="RU368115"/>
    </source>
</evidence>
<dbReference type="EC" id="3.1.3.48" evidence="7"/>
<name>A0A131Y144_IXORI</name>
<evidence type="ECO:0000256" key="6">
    <source>
        <dbReference type="PIRSR" id="PIRSR617867-1"/>
    </source>
</evidence>
<dbReference type="GO" id="GO:0004726">
    <property type="term" value="F:non-membrane spanning protein tyrosine phosphatase activity"/>
    <property type="evidence" value="ECO:0007669"/>
    <property type="project" value="InterPro"/>
</dbReference>
<dbReference type="GO" id="GO:0003993">
    <property type="term" value="F:acid phosphatase activity"/>
    <property type="evidence" value="ECO:0007669"/>
    <property type="project" value="UniProtKB-UniRule"/>
</dbReference>
<dbReference type="InterPro" id="IPR017867">
    <property type="entry name" value="Tyr_phospatase_low_mol_wt"/>
</dbReference>
<dbReference type="InterPro" id="IPR036196">
    <property type="entry name" value="Ptyr_pPase_sf"/>
</dbReference>
<feature type="domain" description="Phosphotyrosine protein phosphatase I" evidence="8">
    <location>
        <begin position="6"/>
        <end position="155"/>
    </location>
</feature>
<dbReference type="GO" id="GO:0005737">
    <property type="term" value="C:cytoplasm"/>
    <property type="evidence" value="ECO:0007669"/>
    <property type="project" value="UniProtKB-SubCell"/>
</dbReference>
<comment type="function">
    <text evidence="7">Acts on tyrosine phosphorylated proteins, low-MW aryl phosphates and natural and synthetic acyl phosphates.</text>
</comment>
<dbReference type="InterPro" id="IPR023485">
    <property type="entry name" value="Ptyr_pPase"/>
</dbReference>
<comment type="similarity">
    <text evidence="2 7">Belongs to the low molecular weight phosphotyrosine protein phosphatase family.</text>
</comment>
<dbReference type="InterPro" id="IPR050438">
    <property type="entry name" value="LMW_PTPase"/>
</dbReference>
<proteinExistence type="evidence at transcript level"/>
<dbReference type="SMART" id="SM00226">
    <property type="entry name" value="LMWPc"/>
    <property type="match status" value="1"/>
</dbReference>
<keyword evidence="3 7" id="KW-0963">Cytoplasm</keyword>
<dbReference type="PANTHER" id="PTHR11717">
    <property type="entry name" value="LOW MOLECULAR WEIGHT PROTEIN TYROSINE PHOSPHATASE"/>
    <property type="match status" value="1"/>
</dbReference>
<dbReference type="FunFam" id="3.40.50.2300:FF:000105">
    <property type="entry name" value="Low molecular weight phosphotyrosine protein"/>
    <property type="match status" value="1"/>
</dbReference>
<evidence type="ECO:0000259" key="8">
    <source>
        <dbReference type="SMART" id="SM00226"/>
    </source>
</evidence>
<keyword evidence="4 7" id="KW-0378">Hydrolase</keyword>
<keyword evidence="5 7" id="KW-0904">Protein phosphatase</keyword>
<comment type="subcellular location">
    <subcellularLocation>
        <location evidence="1 7">Cytoplasm</location>
    </subcellularLocation>
</comment>
<dbReference type="PRINTS" id="PR00720">
    <property type="entry name" value="MAMMALPTPASE"/>
</dbReference>
<dbReference type="Gene3D" id="3.40.50.2300">
    <property type="match status" value="1"/>
</dbReference>
<accession>A0A131Y144</accession>
<evidence type="ECO:0000256" key="5">
    <source>
        <dbReference type="ARBA" id="ARBA00022912"/>
    </source>
</evidence>
<dbReference type="Pfam" id="PF01451">
    <property type="entry name" value="LMWPc"/>
    <property type="match status" value="1"/>
</dbReference>
<evidence type="ECO:0000256" key="4">
    <source>
        <dbReference type="ARBA" id="ARBA00022801"/>
    </source>
</evidence>
<comment type="catalytic activity">
    <reaction evidence="7">
        <text>O-phospho-L-tyrosyl-[protein] + H2O = L-tyrosyl-[protein] + phosphate</text>
        <dbReference type="Rhea" id="RHEA:10684"/>
        <dbReference type="Rhea" id="RHEA-COMP:10136"/>
        <dbReference type="Rhea" id="RHEA-COMP:20101"/>
        <dbReference type="ChEBI" id="CHEBI:15377"/>
        <dbReference type="ChEBI" id="CHEBI:43474"/>
        <dbReference type="ChEBI" id="CHEBI:46858"/>
        <dbReference type="ChEBI" id="CHEBI:61978"/>
        <dbReference type="EC" id="3.1.3.48"/>
    </reaction>
</comment>
<organism evidence="9">
    <name type="scientific">Ixodes ricinus</name>
    <name type="common">Common tick</name>
    <name type="synonym">Acarus ricinus</name>
    <dbReference type="NCBI Taxonomy" id="34613"/>
    <lineage>
        <taxon>Eukaryota</taxon>
        <taxon>Metazoa</taxon>
        <taxon>Ecdysozoa</taxon>
        <taxon>Arthropoda</taxon>
        <taxon>Chelicerata</taxon>
        <taxon>Arachnida</taxon>
        <taxon>Acari</taxon>
        <taxon>Parasitiformes</taxon>
        <taxon>Ixodida</taxon>
        <taxon>Ixodoidea</taxon>
        <taxon>Ixodidae</taxon>
        <taxon>Ixodinae</taxon>
        <taxon>Ixodes</taxon>
    </lineage>
</organism>